<protein>
    <recommendedName>
        <fullName evidence="3">4-alpha-glucanotransferase</fullName>
        <ecNumber evidence="3">2.4.1.25</ecNumber>
    </recommendedName>
    <alternativeName>
        <fullName evidence="7">Amylomaltase</fullName>
    </alternativeName>
    <alternativeName>
        <fullName evidence="8">Disproportionating enzyme</fullName>
    </alternativeName>
</protein>
<gene>
    <name evidence="9" type="ORF">S01H1_76565</name>
</gene>
<comment type="similarity">
    <text evidence="2">Belongs to the disproportionating enzyme family.</text>
</comment>
<evidence type="ECO:0000256" key="7">
    <source>
        <dbReference type="ARBA" id="ARBA00031423"/>
    </source>
</evidence>
<dbReference type="EMBL" id="BARS01051390">
    <property type="protein sequence ID" value="GAG44942.1"/>
    <property type="molecule type" value="Genomic_DNA"/>
</dbReference>
<dbReference type="Pfam" id="PF02446">
    <property type="entry name" value="Glyco_hydro_77"/>
    <property type="match status" value="1"/>
</dbReference>
<keyword evidence="4" id="KW-0328">Glycosyltransferase</keyword>
<comment type="caution">
    <text evidence="9">The sequence shown here is derived from an EMBL/GenBank/DDBJ whole genome shotgun (WGS) entry which is preliminary data.</text>
</comment>
<comment type="catalytic activity">
    <reaction evidence="1">
        <text>Transfers a segment of a (1-&gt;4)-alpha-D-glucan to a new position in an acceptor, which may be glucose or a (1-&gt;4)-alpha-D-glucan.</text>
        <dbReference type="EC" id="2.4.1.25"/>
    </reaction>
</comment>
<evidence type="ECO:0000256" key="2">
    <source>
        <dbReference type="ARBA" id="ARBA00005684"/>
    </source>
</evidence>
<dbReference type="GO" id="GO:0004134">
    <property type="term" value="F:4-alpha-glucanotransferase activity"/>
    <property type="evidence" value="ECO:0007669"/>
    <property type="project" value="UniProtKB-EC"/>
</dbReference>
<dbReference type="AlphaFoldDB" id="X0YCC6"/>
<evidence type="ECO:0000256" key="6">
    <source>
        <dbReference type="ARBA" id="ARBA00023277"/>
    </source>
</evidence>
<proteinExistence type="inferred from homology"/>
<dbReference type="SUPFAM" id="SSF51445">
    <property type="entry name" value="(Trans)glycosidases"/>
    <property type="match status" value="1"/>
</dbReference>
<dbReference type="Gene3D" id="3.20.20.80">
    <property type="entry name" value="Glycosidases"/>
    <property type="match status" value="1"/>
</dbReference>
<evidence type="ECO:0000256" key="5">
    <source>
        <dbReference type="ARBA" id="ARBA00022679"/>
    </source>
</evidence>
<keyword evidence="6" id="KW-0119">Carbohydrate metabolism</keyword>
<dbReference type="PANTHER" id="PTHR32438">
    <property type="entry name" value="4-ALPHA-GLUCANOTRANSFERASE DPE1, CHLOROPLASTIC/AMYLOPLASTIC"/>
    <property type="match status" value="1"/>
</dbReference>
<evidence type="ECO:0000256" key="4">
    <source>
        <dbReference type="ARBA" id="ARBA00022676"/>
    </source>
</evidence>
<dbReference type="InterPro" id="IPR003385">
    <property type="entry name" value="Glyco_hydro_77"/>
</dbReference>
<dbReference type="PANTHER" id="PTHR32438:SF5">
    <property type="entry name" value="4-ALPHA-GLUCANOTRANSFERASE DPE1, CHLOROPLASTIC_AMYLOPLASTIC"/>
    <property type="match status" value="1"/>
</dbReference>
<evidence type="ECO:0000256" key="3">
    <source>
        <dbReference type="ARBA" id="ARBA00012560"/>
    </source>
</evidence>
<organism evidence="9">
    <name type="scientific">marine sediment metagenome</name>
    <dbReference type="NCBI Taxonomy" id="412755"/>
    <lineage>
        <taxon>unclassified sequences</taxon>
        <taxon>metagenomes</taxon>
        <taxon>ecological metagenomes</taxon>
    </lineage>
</organism>
<feature type="non-terminal residue" evidence="9">
    <location>
        <position position="235"/>
    </location>
</feature>
<evidence type="ECO:0000256" key="1">
    <source>
        <dbReference type="ARBA" id="ARBA00000439"/>
    </source>
</evidence>
<dbReference type="GO" id="GO:0005975">
    <property type="term" value="P:carbohydrate metabolic process"/>
    <property type="evidence" value="ECO:0007669"/>
    <property type="project" value="InterPro"/>
</dbReference>
<dbReference type="InterPro" id="IPR017853">
    <property type="entry name" value="GH"/>
</dbReference>
<dbReference type="EC" id="2.4.1.25" evidence="3"/>
<evidence type="ECO:0000256" key="8">
    <source>
        <dbReference type="ARBA" id="ARBA00031501"/>
    </source>
</evidence>
<sequence length="235" mass="25750">MRSALAHSGMLRIDHVMGLFRQFWVPDGFPGSAGAYVRYPAEDLLGILALESRRHGAVIVGEDLGTVPHEVPAILAAWGILSSRVMYFERSDEDGFHPAASYSPRALVTATNHDHPPLTGFFSGRDLEIRSEIGLIRSTEELEALRAERERSRAALLHRLIVEGLLLDVDAGCVEKVCAAAHAFLTRTPCPLIGISLDDLAGETDPVNLPGVGPDRYPSWSRKMHRDVQEILADP</sequence>
<keyword evidence="5" id="KW-0808">Transferase</keyword>
<evidence type="ECO:0000313" key="9">
    <source>
        <dbReference type="EMBL" id="GAG44942.1"/>
    </source>
</evidence>
<reference evidence="9" key="1">
    <citation type="journal article" date="2014" name="Front. Microbiol.">
        <title>High frequency of phylogenetically diverse reductive dehalogenase-homologous genes in deep subseafloor sedimentary metagenomes.</title>
        <authorList>
            <person name="Kawai M."/>
            <person name="Futagami T."/>
            <person name="Toyoda A."/>
            <person name="Takaki Y."/>
            <person name="Nishi S."/>
            <person name="Hori S."/>
            <person name="Arai W."/>
            <person name="Tsubouchi T."/>
            <person name="Morono Y."/>
            <person name="Uchiyama I."/>
            <person name="Ito T."/>
            <person name="Fujiyama A."/>
            <person name="Inagaki F."/>
            <person name="Takami H."/>
        </authorList>
    </citation>
    <scope>NUCLEOTIDE SEQUENCE</scope>
    <source>
        <strain evidence="9">Expedition CK06-06</strain>
    </source>
</reference>
<accession>X0YCC6</accession>
<name>X0YCC6_9ZZZZ</name>